<keyword evidence="9" id="KW-0811">Translocation</keyword>
<evidence type="ECO:0000256" key="9">
    <source>
        <dbReference type="ARBA" id="ARBA00023010"/>
    </source>
</evidence>
<sequence>MPLTPQQETCPGELRNVVTFLRNKAGMKLKVGVLNGKRVDYFKGKNAVKALTSPAYIKLRNVPALASEDEAIALLGSLIPYTFYLRVDVGQKLPVQSPGASAGGSSGPTPRALQLNQQQLFQKDLCYAWFYEGSQLKLVLGGIGMVAVILAGVMFPLWPTKLRVAVWYLSIGVLGLIGLFFAIAIFRLIFYVITWLTAKPGIWIFPKLFDDVGFVESFIPLWEWDLPKQKKKRKTKEEGGGQDGEARRARKEAKRQARMTASHGHSHGNGGANEPGSLQASIEEIVDSE</sequence>
<dbReference type="InterPro" id="IPR004728">
    <property type="entry name" value="Sec62"/>
</dbReference>
<dbReference type="AlphaFoldDB" id="G7E9K1"/>
<evidence type="ECO:0000256" key="6">
    <source>
        <dbReference type="ARBA" id="ARBA00022824"/>
    </source>
</evidence>
<accession>G7E9K1</accession>
<evidence type="ECO:0000256" key="5">
    <source>
        <dbReference type="ARBA" id="ARBA00022692"/>
    </source>
</evidence>
<protein>
    <recommendedName>
        <fullName evidence="3">Translocation protein SEC62</fullName>
    </recommendedName>
</protein>
<dbReference type="Proteomes" id="UP000009131">
    <property type="component" value="Unassembled WGS sequence"/>
</dbReference>
<evidence type="ECO:0000256" key="11">
    <source>
        <dbReference type="SAM" id="MobiDB-lite"/>
    </source>
</evidence>
<dbReference type="GO" id="GO:0031204">
    <property type="term" value="P:post-translational protein targeting to membrane, translocation"/>
    <property type="evidence" value="ECO:0007669"/>
    <property type="project" value="TreeGrafter"/>
</dbReference>
<reference evidence="13 14" key="1">
    <citation type="journal article" date="2011" name="J. Gen. Appl. Microbiol.">
        <title>Draft genome sequencing of the enigmatic basidiomycete Mixia osmundae.</title>
        <authorList>
            <person name="Nishida H."/>
            <person name="Nagatsuka Y."/>
            <person name="Sugiyama J."/>
        </authorList>
    </citation>
    <scope>NUCLEOTIDE SEQUENCE [LARGE SCALE GENOMIC DNA]</scope>
    <source>
        <strain evidence="14">CBS 9802 / IAM 14324 / JCM 22182 / KY 12970</strain>
    </source>
</reference>
<evidence type="ECO:0000256" key="7">
    <source>
        <dbReference type="ARBA" id="ARBA00022927"/>
    </source>
</evidence>
<gene>
    <name evidence="13" type="primary">Mo06015</name>
    <name evidence="13" type="ORF">E5Q_06015</name>
</gene>
<proteinExistence type="inferred from homology"/>
<dbReference type="OMA" id="WGWQETK"/>
<evidence type="ECO:0000313" key="14">
    <source>
        <dbReference type="Proteomes" id="UP000009131"/>
    </source>
</evidence>
<evidence type="ECO:0000313" key="13">
    <source>
        <dbReference type="EMBL" id="GAA99320.1"/>
    </source>
</evidence>
<name>G7E9K1_MIXOS</name>
<dbReference type="PANTHER" id="PTHR12443:SF9">
    <property type="entry name" value="TRANSLOCATION PROTEIN SEC62"/>
    <property type="match status" value="1"/>
</dbReference>
<dbReference type="FunCoup" id="G7E9K1">
    <property type="interactions" value="120"/>
</dbReference>
<dbReference type="eggNOG" id="KOG2927">
    <property type="taxonomic scope" value="Eukaryota"/>
</dbReference>
<dbReference type="OrthoDB" id="200187at2759"/>
<evidence type="ECO:0000256" key="12">
    <source>
        <dbReference type="SAM" id="Phobius"/>
    </source>
</evidence>
<evidence type="ECO:0000256" key="2">
    <source>
        <dbReference type="ARBA" id="ARBA00010604"/>
    </source>
</evidence>
<dbReference type="PANTHER" id="PTHR12443">
    <property type="entry name" value="TRANSLOCATION PROTEIN SEC62"/>
    <property type="match status" value="1"/>
</dbReference>
<comment type="subcellular location">
    <subcellularLocation>
        <location evidence="1">Endoplasmic reticulum membrane</location>
        <topology evidence="1">Multi-pass membrane protein</topology>
    </subcellularLocation>
</comment>
<organism evidence="13 14">
    <name type="scientific">Mixia osmundae (strain CBS 9802 / IAM 14324 / JCM 22182 / KY 12970)</name>
    <dbReference type="NCBI Taxonomy" id="764103"/>
    <lineage>
        <taxon>Eukaryota</taxon>
        <taxon>Fungi</taxon>
        <taxon>Dikarya</taxon>
        <taxon>Basidiomycota</taxon>
        <taxon>Pucciniomycotina</taxon>
        <taxon>Mixiomycetes</taxon>
        <taxon>Mixiales</taxon>
        <taxon>Mixiaceae</taxon>
        <taxon>Mixia</taxon>
    </lineage>
</organism>
<dbReference type="STRING" id="764103.G7E9K1"/>
<keyword evidence="4" id="KW-0813">Transport</keyword>
<evidence type="ECO:0000256" key="8">
    <source>
        <dbReference type="ARBA" id="ARBA00022989"/>
    </source>
</evidence>
<keyword evidence="5 12" id="KW-0812">Transmembrane</keyword>
<comment type="similarity">
    <text evidence="2">Belongs to the SEC62 family.</text>
</comment>
<keyword evidence="14" id="KW-1185">Reference proteome</keyword>
<dbReference type="InParanoid" id="G7E9K1"/>
<comment type="caution">
    <text evidence="13">The sequence shown here is derived from an EMBL/GenBank/DDBJ whole genome shotgun (WGS) entry which is preliminary data.</text>
</comment>
<keyword evidence="8 12" id="KW-1133">Transmembrane helix</keyword>
<dbReference type="NCBIfam" id="TIGR00869">
    <property type="entry name" value="sec62"/>
    <property type="match status" value="1"/>
</dbReference>
<keyword evidence="6" id="KW-0256">Endoplasmic reticulum</keyword>
<dbReference type="RefSeq" id="XP_014568348.1">
    <property type="nucleotide sequence ID" value="XM_014712862.1"/>
</dbReference>
<feature type="transmembrane region" description="Helical" evidence="12">
    <location>
        <begin position="138"/>
        <end position="159"/>
    </location>
</feature>
<dbReference type="GO" id="GO:0005789">
    <property type="term" value="C:endoplasmic reticulum membrane"/>
    <property type="evidence" value="ECO:0007669"/>
    <property type="project" value="UniProtKB-SubCell"/>
</dbReference>
<feature type="region of interest" description="Disordered" evidence="11">
    <location>
        <begin position="232"/>
        <end position="289"/>
    </location>
</feature>
<feature type="transmembrane region" description="Helical" evidence="12">
    <location>
        <begin position="165"/>
        <end position="190"/>
    </location>
</feature>
<dbReference type="InterPro" id="IPR011553">
    <property type="entry name" value="Sec62_asco"/>
</dbReference>
<feature type="compositionally biased region" description="Basic and acidic residues" evidence="11">
    <location>
        <begin position="235"/>
        <end position="247"/>
    </location>
</feature>
<evidence type="ECO:0000256" key="1">
    <source>
        <dbReference type="ARBA" id="ARBA00004477"/>
    </source>
</evidence>
<keyword evidence="7" id="KW-0653">Protein transport</keyword>
<dbReference type="EMBL" id="BABT02000220">
    <property type="protein sequence ID" value="GAA99320.1"/>
    <property type="molecule type" value="Genomic_DNA"/>
</dbReference>
<evidence type="ECO:0000256" key="4">
    <source>
        <dbReference type="ARBA" id="ARBA00022448"/>
    </source>
</evidence>
<dbReference type="HOGENOM" id="CLU_040936_1_0_1"/>
<evidence type="ECO:0000256" key="10">
    <source>
        <dbReference type="ARBA" id="ARBA00023136"/>
    </source>
</evidence>
<feature type="compositionally biased region" description="Basic residues" evidence="11">
    <location>
        <begin position="248"/>
        <end position="257"/>
    </location>
</feature>
<evidence type="ECO:0000256" key="3">
    <source>
        <dbReference type="ARBA" id="ARBA00021257"/>
    </source>
</evidence>
<reference evidence="13 14" key="2">
    <citation type="journal article" date="2012" name="Open Biol.">
        <title>Characteristics of nucleosomes and linker DNA regions on the genome of the basidiomycete Mixia osmundae revealed by mono- and dinucleosome mapping.</title>
        <authorList>
            <person name="Nishida H."/>
            <person name="Kondo S."/>
            <person name="Matsumoto T."/>
            <person name="Suzuki Y."/>
            <person name="Yoshikawa H."/>
            <person name="Taylor T.D."/>
            <person name="Sugiyama J."/>
        </authorList>
    </citation>
    <scope>NUCLEOTIDE SEQUENCE [LARGE SCALE GENOMIC DNA]</scope>
    <source>
        <strain evidence="14">CBS 9802 / IAM 14324 / JCM 22182 / KY 12970</strain>
    </source>
</reference>
<keyword evidence="10 12" id="KW-0472">Membrane</keyword>
<dbReference type="Pfam" id="PF03839">
    <property type="entry name" value="Sec62"/>
    <property type="match status" value="1"/>
</dbReference>